<organism evidence="2 3">
    <name type="scientific">Plasmodium inui San Antonio 1</name>
    <dbReference type="NCBI Taxonomy" id="1237626"/>
    <lineage>
        <taxon>Eukaryota</taxon>
        <taxon>Sar</taxon>
        <taxon>Alveolata</taxon>
        <taxon>Apicomplexa</taxon>
        <taxon>Aconoidasida</taxon>
        <taxon>Haemosporida</taxon>
        <taxon>Plasmodiidae</taxon>
        <taxon>Plasmodium</taxon>
        <taxon>Plasmodium (Plasmodium)</taxon>
    </lineage>
</organism>
<dbReference type="Proteomes" id="UP000030640">
    <property type="component" value="Unassembled WGS sequence"/>
</dbReference>
<sequence>MSPKKEQEKKSPKKPTTPKNSPTNQHSQKLTEEDLSRMVWIQVSEEGFDSDDRYLPPYTMCLDLENRRRVSAIPTGDLIFPKNFIENNYQKKSETEKTKESIPSVQAKDLPKSG</sequence>
<dbReference type="EMBL" id="KI965587">
    <property type="protein sequence ID" value="EUD63954.1"/>
    <property type="molecule type" value="Genomic_DNA"/>
</dbReference>
<feature type="region of interest" description="Disordered" evidence="1">
    <location>
        <begin position="90"/>
        <end position="114"/>
    </location>
</feature>
<evidence type="ECO:0000313" key="3">
    <source>
        <dbReference type="Proteomes" id="UP000030640"/>
    </source>
</evidence>
<protein>
    <submittedName>
        <fullName evidence="2">Uncharacterized protein</fullName>
    </submittedName>
</protein>
<name>W7A4C2_9APIC</name>
<feature type="compositionally biased region" description="Basic and acidic residues" evidence="1">
    <location>
        <begin position="1"/>
        <end position="10"/>
    </location>
</feature>
<reference evidence="2 3" key="1">
    <citation type="submission" date="2013-02" db="EMBL/GenBank/DDBJ databases">
        <title>The Genome Sequence of Plasmodium inui San Antonio 1.</title>
        <authorList>
            <consortium name="The Broad Institute Genome Sequencing Platform"/>
            <consortium name="The Broad Institute Genome Sequencing Center for Infectious Disease"/>
            <person name="Neafsey D."/>
            <person name="Cheeseman I."/>
            <person name="Volkman S."/>
            <person name="Adams J."/>
            <person name="Walker B."/>
            <person name="Young S.K."/>
            <person name="Zeng Q."/>
            <person name="Gargeya S."/>
            <person name="Fitzgerald M."/>
            <person name="Haas B."/>
            <person name="Abouelleil A."/>
            <person name="Alvarado L."/>
            <person name="Arachchi H.M."/>
            <person name="Berlin A.M."/>
            <person name="Chapman S.B."/>
            <person name="Dewar J."/>
            <person name="Goldberg J."/>
            <person name="Griggs A."/>
            <person name="Gujja S."/>
            <person name="Hansen M."/>
            <person name="Howarth C."/>
            <person name="Imamovic A."/>
            <person name="Larimer J."/>
            <person name="McCowan C."/>
            <person name="Murphy C."/>
            <person name="Neiman D."/>
            <person name="Pearson M."/>
            <person name="Priest M."/>
            <person name="Roberts A."/>
            <person name="Saif S."/>
            <person name="Shea T."/>
            <person name="Sisk P."/>
            <person name="Sykes S."/>
            <person name="Wortman J."/>
            <person name="Nusbaum C."/>
            <person name="Birren B."/>
        </authorList>
    </citation>
    <scope>NUCLEOTIDE SEQUENCE [LARGE SCALE GENOMIC DNA]</scope>
    <source>
        <strain evidence="2 3">San Antonio 1</strain>
    </source>
</reference>
<dbReference type="GeneID" id="20040941"/>
<feature type="compositionally biased region" description="Basic and acidic residues" evidence="1">
    <location>
        <begin position="90"/>
        <end position="100"/>
    </location>
</feature>
<dbReference type="RefSeq" id="XP_008819460.1">
    <property type="nucleotide sequence ID" value="XM_008821238.1"/>
</dbReference>
<proteinExistence type="predicted"/>
<evidence type="ECO:0000256" key="1">
    <source>
        <dbReference type="SAM" id="MobiDB-lite"/>
    </source>
</evidence>
<evidence type="ECO:0000313" key="2">
    <source>
        <dbReference type="EMBL" id="EUD63954.1"/>
    </source>
</evidence>
<dbReference type="AlphaFoldDB" id="W7A4C2"/>
<keyword evidence="3" id="KW-1185">Reference proteome</keyword>
<accession>W7A4C2</accession>
<feature type="region of interest" description="Disordered" evidence="1">
    <location>
        <begin position="1"/>
        <end position="35"/>
    </location>
</feature>
<gene>
    <name evidence="2" type="ORF">C922_05667</name>
</gene>
<dbReference type="VEuPathDB" id="PlasmoDB:C922_05667"/>